<evidence type="ECO:0000313" key="3">
    <source>
        <dbReference type="Proteomes" id="UP000499080"/>
    </source>
</evidence>
<name>A0A4Y2IZE7_ARAVE</name>
<feature type="region of interest" description="Disordered" evidence="1">
    <location>
        <begin position="1"/>
        <end position="25"/>
    </location>
</feature>
<gene>
    <name evidence="2" type="ORF">AVEN_200555_1</name>
</gene>
<dbReference type="Proteomes" id="UP000499080">
    <property type="component" value="Unassembled WGS sequence"/>
</dbReference>
<accession>A0A4Y2IZE7</accession>
<reference evidence="2 3" key="1">
    <citation type="journal article" date="2019" name="Sci. Rep.">
        <title>Orb-weaving spider Araneus ventricosus genome elucidates the spidroin gene catalogue.</title>
        <authorList>
            <person name="Kono N."/>
            <person name="Nakamura H."/>
            <person name="Ohtoshi R."/>
            <person name="Moran D.A.P."/>
            <person name="Shinohara A."/>
            <person name="Yoshida Y."/>
            <person name="Fujiwara M."/>
            <person name="Mori M."/>
            <person name="Tomita M."/>
            <person name="Arakawa K."/>
        </authorList>
    </citation>
    <scope>NUCLEOTIDE SEQUENCE [LARGE SCALE GENOMIC DNA]</scope>
</reference>
<organism evidence="2 3">
    <name type="scientific">Araneus ventricosus</name>
    <name type="common">Orbweaver spider</name>
    <name type="synonym">Epeira ventricosa</name>
    <dbReference type="NCBI Taxonomy" id="182803"/>
    <lineage>
        <taxon>Eukaryota</taxon>
        <taxon>Metazoa</taxon>
        <taxon>Ecdysozoa</taxon>
        <taxon>Arthropoda</taxon>
        <taxon>Chelicerata</taxon>
        <taxon>Arachnida</taxon>
        <taxon>Araneae</taxon>
        <taxon>Araneomorphae</taxon>
        <taxon>Entelegynae</taxon>
        <taxon>Araneoidea</taxon>
        <taxon>Araneidae</taxon>
        <taxon>Araneus</taxon>
    </lineage>
</organism>
<dbReference type="EMBL" id="BGPR01003024">
    <property type="protein sequence ID" value="GBM82649.1"/>
    <property type="molecule type" value="Genomic_DNA"/>
</dbReference>
<protein>
    <submittedName>
        <fullName evidence="2">Uncharacterized protein</fullName>
    </submittedName>
</protein>
<comment type="caution">
    <text evidence="2">The sequence shown here is derived from an EMBL/GenBank/DDBJ whole genome shotgun (WGS) entry which is preliminary data.</text>
</comment>
<proteinExistence type="predicted"/>
<evidence type="ECO:0000313" key="2">
    <source>
        <dbReference type="EMBL" id="GBM82649.1"/>
    </source>
</evidence>
<sequence length="89" mass="10410">MGGKLKTNLPMSKKSHMPEITESEDMKRKELKYGVNQKKYYDKHHRVKDVGEFEPGKVVWIAVQRSYGRIKTKYAVPRSYFVKTPVGIH</sequence>
<dbReference type="AlphaFoldDB" id="A0A4Y2IZE7"/>
<feature type="compositionally biased region" description="Basic and acidic residues" evidence="1">
    <location>
        <begin position="16"/>
        <end position="25"/>
    </location>
</feature>
<dbReference type="OrthoDB" id="8038132at2759"/>
<evidence type="ECO:0000256" key="1">
    <source>
        <dbReference type="SAM" id="MobiDB-lite"/>
    </source>
</evidence>
<keyword evidence="3" id="KW-1185">Reference proteome</keyword>